<feature type="region of interest" description="Disordered" evidence="1">
    <location>
        <begin position="58"/>
        <end position="110"/>
    </location>
</feature>
<feature type="compositionally biased region" description="Acidic residues" evidence="1">
    <location>
        <begin position="251"/>
        <end position="260"/>
    </location>
</feature>
<feature type="compositionally biased region" description="Polar residues" evidence="1">
    <location>
        <begin position="138"/>
        <end position="149"/>
    </location>
</feature>
<feature type="compositionally biased region" description="Basic and acidic residues" evidence="1">
    <location>
        <begin position="406"/>
        <end position="419"/>
    </location>
</feature>
<dbReference type="AlphaFoldDB" id="A0AAW0P573"/>
<feature type="compositionally biased region" description="Low complexity" evidence="1">
    <location>
        <begin position="261"/>
        <end position="270"/>
    </location>
</feature>
<protein>
    <recommendedName>
        <fullName evidence="4">NHS-like 1b</fullName>
    </recommendedName>
</protein>
<feature type="compositionally biased region" description="Low complexity" evidence="1">
    <location>
        <begin position="428"/>
        <end position="437"/>
    </location>
</feature>
<organism evidence="2 3">
    <name type="scientific">Mugilogobius chulae</name>
    <name type="common">yellowstripe goby</name>
    <dbReference type="NCBI Taxonomy" id="88201"/>
    <lineage>
        <taxon>Eukaryota</taxon>
        <taxon>Metazoa</taxon>
        <taxon>Chordata</taxon>
        <taxon>Craniata</taxon>
        <taxon>Vertebrata</taxon>
        <taxon>Euteleostomi</taxon>
        <taxon>Actinopterygii</taxon>
        <taxon>Neopterygii</taxon>
        <taxon>Teleostei</taxon>
        <taxon>Neoteleostei</taxon>
        <taxon>Acanthomorphata</taxon>
        <taxon>Gobiaria</taxon>
        <taxon>Gobiiformes</taxon>
        <taxon>Gobioidei</taxon>
        <taxon>Gobiidae</taxon>
        <taxon>Gobionellinae</taxon>
        <taxon>Mugilogobius</taxon>
    </lineage>
</organism>
<keyword evidence="3" id="KW-1185">Reference proteome</keyword>
<feature type="compositionally biased region" description="Acidic residues" evidence="1">
    <location>
        <begin position="87"/>
        <end position="97"/>
    </location>
</feature>
<feature type="compositionally biased region" description="Polar residues" evidence="1">
    <location>
        <begin position="361"/>
        <end position="381"/>
    </location>
</feature>
<feature type="compositionally biased region" description="Low complexity" evidence="1">
    <location>
        <begin position="214"/>
        <end position="225"/>
    </location>
</feature>
<dbReference type="InterPro" id="IPR024845">
    <property type="entry name" value="NHS-like"/>
</dbReference>
<feature type="compositionally biased region" description="Polar residues" evidence="1">
    <location>
        <begin position="281"/>
        <end position="309"/>
    </location>
</feature>
<dbReference type="Pfam" id="PF15273">
    <property type="entry name" value="NHS"/>
    <property type="match status" value="1"/>
</dbReference>
<feature type="region of interest" description="Disordered" evidence="1">
    <location>
        <begin position="136"/>
        <end position="489"/>
    </location>
</feature>
<accession>A0AAW0P573</accession>
<evidence type="ECO:0000313" key="3">
    <source>
        <dbReference type="Proteomes" id="UP001460270"/>
    </source>
</evidence>
<dbReference type="PANTHER" id="PTHR23039:SF3">
    <property type="entry name" value="NHS-LIKE PROTEIN 1"/>
    <property type="match status" value="1"/>
</dbReference>
<feature type="region of interest" description="Disordered" evidence="1">
    <location>
        <begin position="1"/>
        <end position="45"/>
    </location>
</feature>
<evidence type="ECO:0000256" key="1">
    <source>
        <dbReference type="SAM" id="MobiDB-lite"/>
    </source>
</evidence>
<feature type="compositionally biased region" description="Polar residues" evidence="1">
    <location>
        <begin position="234"/>
        <end position="247"/>
    </location>
</feature>
<name>A0AAW0P573_9GOBI</name>
<reference evidence="3" key="1">
    <citation type="submission" date="2024-04" db="EMBL/GenBank/DDBJ databases">
        <title>Salinicola lusitanus LLJ914,a marine bacterium isolated from the Okinawa Trough.</title>
        <authorList>
            <person name="Li J."/>
        </authorList>
    </citation>
    <scope>NUCLEOTIDE SEQUENCE [LARGE SCALE GENOMIC DNA]</scope>
</reference>
<dbReference type="PANTHER" id="PTHR23039">
    <property type="entry name" value="NANCE-HORAN SYNDROME PROTEIN"/>
    <property type="match status" value="1"/>
</dbReference>
<comment type="caution">
    <text evidence="2">The sequence shown here is derived from an EMBL/GenBank/DDBJ whole genome shotgun (WGS) entry which is preliminary data.</text>
</comment>
<evidence type="ECO:0000313" key="2">
    <source>
        <dbReference type="EMBL" id="KAK7907808.1"/>
    </source>
</evidence>
<feature type="compositionally biased region" description="Basic and acidic residues" evidence="1">
    <location>
        <begin position="72"/>
        <end position="82"/>
    </location>
</feature>
<dbReference type="Proteomes" id="UP001460270">
    <property type="component" value="Unassembled WGS sequence"/>
</dbReference>
<evidence type="ECO:0008006" key="4">
    <source>
        <dbReference type="Google" id="ProtNLM"/>
    </source>
</evidence>
<proteinExistence type="predicted"/>
<feature type="compositionally biased region" description="Low complexity" evidence="1">
    <location>
        <begin position="456"/>
        <end position="466"/>
    </location>
</feature>
<feature type="compositionally biased region" description="Polar residues" evidence="1">
    <location>
        <begin position="169"/>
        <end position="188"/>
    </location>
</feature>
<dbReference type="GO" id="GO:0030154">
    <property type="term" value="P:cell differentiation"/>
    <property type="evidence" value="ECO:0007669"/>
    <property type="project" value="TreeGrafter"/>
</dbReference>
<feature type="compositionally biased region" description="Low complexity" evidence="1">
    <location>
        <begin position="11"/>
        <end position="26"/>
    </location>
</feature>
<feature type="compositionally biased region" description="Pro residues" evidence="1">
    <location>
        <begin position="1"/>
        <end position="10"/>
    </location>
</feature>
<gene>
    <name evidence="2" type="ORF">WMY93_016420</name>
</gene>
<sequence length="537" mass="58186">MDPPLPPPLPSFVTSSPSPSVVKTPKQQPPKEALSENAMPSPKPLITPFALQSVQLRSVKRPDQEIDNNTDLDFRNDQKLETFDPSSQDDTENGCLEDESRQSSPSPVSKLLEELSLDSCFITELQLASGKEIYNDQDAMQFSPQTSPTKQPPAVSKKPKNPFIPAVNPRTSIEQCQNKEPNGPTLTEDQVDSLSEEIELKNGHQEEDEETSESSEAPTENGETLTEQEEEDSNMSTSISPELSVCTNGHDEEDEDDEGDGTSSTSGSVSSKEDDAGEVFDSSSTADSSPVRSNGASRESMVTPTPSRPRTTEDLFAVIHRSKRKVLGRSVSDGERPQPGSQPCSPPVTPTSSSPGLISSLPRQTSSIQRSLRKSSTSSDTFKALLLKKGSRSETSFRMSAAEMLRSTDPRFQRTRSESALDPPASPGSPISAPHSPCASPGRSKRPSDEWNRYDSLPLSSPTSPSFAFSGMKYGRSRLPPSAASSKYNARSRILSSPMTVICEREGEWGESDYNDAVDSLSALNDSNGTLSEESRS</sequence>
<dbReference type="EMBL" id="JBBPFD010000011">
    <property type="protein sequence ID" value="KAK7907808.1"/>
    <property type="molecule type" value="Genomic_DNA"/>
</dbReference>